<evidence type="ECO:0000313" key="2">
    <source>
        <dbReference type="Proteomes" id="UP001152803"/>
    </source>
</evidence>
<keyword evidence="2" id="KW-1185">Reference proteome</keyword>
<organism evidence="1 2">
    <name type="scientific">Conger conger</name>
    <name type="common">Conger eel</name>
    <name type="synonym">Muraena conger</name>
    <dbReference type="NCBI Taxonomy" id="82655"/>
    <lineage>
        <taxon>Eukaryota</taxon>
        <taxon>Metazoa</taxon>
        <taxon>Chordata</taxon>
        <taxon>Craniata</taxon>
        <taxon>Vertebrata</taxon>
        <taxon>Euteleostomi</taxon>
        <taxon>Actinopterygii</taxon>
        <taxon>Neopterygii</taxon>
        <taxon>Teleostei</taxon>
        <taxon>Anguilliformes</taxon>
        <taxon>Congridae</taxon>
        <taxon>Conger</taxon>
    </lineage>
</organism>
<reference evidence="1" key="1">
    <citation type="journal article" date="2023" name="Science">
        <title>Genome structures resolve the early diversification of teleost fishes.</title>
        <authorList>
            <person name="Parey E."/>
            <person name="Louis A."/>
            <person name="Montfort J."/>
            <person name="Bouchez O."/>
            <person name="Roques C."/>
            <person name="Iampietro C."/>
            <person name="Lluch J."/>
            <person name="Castinel A."/>
            <person name="Donnadieu C."/>
            <person name="Desvignes T."/>
            <person name="Floi Bucao C."/>
            <person name="Jouanno E."/>
            <person name="Wen M."/>
            <person name="Mejri S."/>
            <person name="Dirks R."/>
            <person name="Jansen H."/>
            <person name="Henkel C."/>
            <person name="Chen W.J."/>
            <person name="Zahm M."/>
            <person name="Cabau C."/>
            <person name="Klopp C."/>
            <person name="Thompson A.W."/>
            <person name="Robinson-Rechavi M."/>
            <person name="Braasch I."/>
            <person name="Lecointre G."/>
            <person name="Bobe J."/>
            <person name="Postlethwait J.H."/>
            <person name="Berthelot C."/>
            <person name="Roest Crollius H."/>
            <person name="Guiguen Y."/>
        </authorList>
    </citation>
    <scope>NUCLEOTIDE SEQUENCE</scope>
    <source>
        <strain evidence="1">Concon-B</strain>
    </source>
</reference>
<protein>
    <recommendedName>
        <fullName evidence="3">SWIM-type zinc finger 7 associated protein 1</fullName>
    </recommendedName>
</protein>
<name>A0A9Q1HQ80_CONCO</name>
<dbReference type="OrthoDB" id="67296at2759"/>
<dbReference type="EMBL" id="JAFJMO010000016">
    <property type="protein sequence ID" value="KAJ8254273.1"/>
    <property type="molecule type" value="Genomic_DNA"/>
</dbReference>
<gene>
    <name evidence="1" type="ORF">COCON_G00208850</name>
</gene>
<evidence type="ECO:0000313" key="1">
    <source>
        <dbReference type="EMBL" id="KAJ8254273.1"/>
    </source>
</evidence>
<dbReference type="GO" id="GO:0097196">
    <property type="term" value="C:Shu complex"/>
    <property type="evidence" value="ECO:0007669"/>
    <property type="project" value="TreeGrafter"/>
</dbReference>
<dbReference type="GO" id="GO:0000724">
    <property type="term" value="P:double-strand break repair via homologous recombination"/>
    <property type="evidence" value="ECO:0007669"/>
    <property type="project" value="TreeGrafter"/>
</dbReference>
<evidence type="ECO:0008006" key="3">
    <source>
        <dbReference type="Google" id="ProtNLM"/>
    </source>
</evidence>
<comment type="caution">
    <text evidence="1">The sequence shown here is derived from an EMBL/GenBank/DDBJ whole genome shotgun (WGS) entry which is preliminary data.</text>
</comment>
<accession>A0A9Q1HQ80</accession>
<proteinExistence type="predicted"/>
<sequence>MADILALVLKLNSARPQDLENFSFTSATGWNTSPCMIVGERCGVKTSLLFLAAVTAASELGVKVLFLTPTPIQKLPGPLQDSLANLNPDGLKKIKFMYPRSREELLQDVASLHESACGPAAPASLLILDGLERYLGAGAGPETEEQLAAAHIAALLADTAAFLTGKLEERGGACAPCRVIVSFDTGRLGHAGSELPAPDPVLSVLDRYFPVRGTLDRDWSCALPGTAGEPGAAWQIYFSGAGVTATHATGKGEGPILGRQWRLEVRQNGAVEFSLVS</sequence>
<dbReference type="AlphaFoldDB" id="A0A9Q1HQ80"/>
<dbReference type="PANTHER" id="PTHR28653">
    <property type="match status" value="1"/>
</dbReference>
<dbReference type="PANTHER" id="PTHR28653:SF1">
    <property type="entry name" value="ATPASE SWSAP1"/>
    <property type="match status" value="1"/>
</dbReference>
<dbReference type="Proteomes" id="UP001152803">
    <property type="component" value="Unassembled WGS sequence"/>
</dbReference>
<dbReference type="GO" id="GO:0003697">
    <property type="term" value="F:single-stranded DNA binding"/>
    <property type="evidence" value="ECO:0007669"/>
    <property type="project" value="TreeGrafter"/>
</dbReference>